<name>A0A1F7W6M4_9BACT</name>
<dbReference type="GO" id="GO:0005524">
    <property type="term" value="F:ATP binding"/>
    <property type="evidence" value="ECO:0007669"/>
    <property type="project" value="UniProtKB-KW"/>
</dbReference>
<dbReference type="InterPro" id="IPR050168">
    <property type="entry name" value="AAA_ATPase_domain"/>
</dbReference>
<keyword evidence="1" id="KW-0547">Nucleotide-binding</keyword>
<evidence type="ECO:0000313" key="5">
    <source>
        <dbReference type="Proteomes" id="UP000176501"/>
    </source>
</evidence>
<proteinExistence type="predicted"/>
<dbReference type="Proteomes" id="UP000176501">
    <property type="component" value="Unassembled WGS sequence"/>
</dbReference>
<dbReference type="AlphaFoldDB" id="A0A1F7W6M4"/>
<evidence type="ECO:0000256" key="1">
    <source>
        <dbReference type="ARBA" id="ARBA00022741"/>
    </source>
</evidence>
<protein>
    <recommendedName>
        <fullName evidence="3">ATPase AAA-type core domain-containing protein</fullName>
    </recommendedName>
</protein>
<dbReference type="InterPro" id="IPR003959">
    <property type="entry name" value="ATPase_AAA_core"/>
</dbReference>
<dbReference type="PANTHER" id="PTHR23077">
    <property type="entry name" value="AAA-FAMILY ATPASE"/>
    <property type="match status" value="1"/>
</dbReference>
<evidence type="ECO:0000256" key="2">
    <source>
        <dbReference type="ARBA" id="ARBA00022840"/>
    </source>
</evidence>
<dbReference type="InterPro" id="IPR027417">
    <property type="entry name" value="P-loop_NTPase"/>
</dbReference>
<dbReference type="Pfam" id="PF00004">
    <property type="entry name" value="AAA"/>
    <property type="match status" value="1"/>
</dbReference>
<keyword evidence="2" id="KW-0067">ATP-binding</keyword>
<gene>
    <name evidence="4" type="ORF">A2304_01865</name>
</gene>
<dbReference type="SUPFAM" id="SSF52540">
    <property type="entry name" value="P-loop containing nucleoside triphosphate hydrolases"/>
    <property type="match status" value="1"/>
</dbReference>
<evidence type="ECO:0000259" key="3">
    <source>
        <dbReference type="Pfam" id="PF00004"/>
    </source>
</evidence>
<feature type="domain" description="ATPase AAA-type core" evidence="3">
    <location>
        <begin position="351"/>
        <end position="468"/>
    </location>
</feature>
<reference evidence="4 5" key="1">
    <citation type="journal article" date="2016" name="Nat. Commun.">
        <title>Thousands of microbial genomes shed light on interconnected biogeochemical processes in an aquifer system.</title>
        <authorList>
            <person name="Anantharaman K."/>
            <person name="Brown C.T."/>
            <person name="Hug L.A."/>
            <person name="Sharon I."/>
            <person name="Castelle C.J."/>
            <person name="Probst A.J."/>
            <person name="Thomas B.C."/>
            <person name="Singh A."/>
            <person name="Wilkins M.J."/>
            <person name="Karaoz U."/>
            <person name="Brodie E.L."/>
            <person name="Williams K.H."/>
            <person name="Hubbard S.S."/>
            <person name="Banfield J.F."/>
        </authorList>
    </citation>
    <scope>NUCLEOTIDE SEQUENCE [LARGE SCALE GENOMIC DNA]</scope>
</reference>
<dbReference type="EMBL" id="MGFE01000020">
    <property type="protein sequence ID" value="OGL98419.1"/>
    <property type="molecule type" value="Genomic_DNA"/>
</dbReference>
<dbReference type="PANTHER" id="PTHR23077:SF171">
    <property type="entry name" value="NUCLEAR VALOSIN-CONTAINING PROTEIN-LIKE"/>
    <property type="match status" value="1"/>
</dbReference>
<accession>A0A1F7W6M4</accession>
<evidence type="ECO:0000313" key="4">
    <source>
        <dbReference type="EMBL" id="OGL98419.1"/>
    </source>
</evidence>
<organism evidence="4 5">
    <name type="scientific">Candidatus Uhrbacteria bacterium RIFOXYB2_FULL_57_15</name>
    <dbReference type="NCBI Taxonomy" id="1802422"/>
    <lineage>
        <taxon>Bacteria</taxon>
        <taxon>Candidatus Uhriibacteriota</taxon>
    </lineage>
</organism>
<dbReference type="GO" id="GO:0016887">
    <property type="term" value="F:ATP hydrolysis activity"/>
    <property type="evidence" value="ECO:0007669"/>
    <property type="project" value="InterPro"/>
</dbReference>
<comment type="caution">
    <text evidence="4">The sequence shown here is derived from an EMBL/GenBank/DDBJ whole genome shotgun (WGS) entry which is preliminary data.</text>
</comment>
<dbReference type="Gene3D" id="3.40.50.300">
    <property type="entry name" value="P-loop containing nucleotide triphosphate hydrolases"/>
    <property type="match status" value="1"/>
</dbReference>
<sequence>MSDYPWRRTLARIFNSGRARTVILSGNVHDLLHVDGKDAAGSYVPLIAYLASFWGNLDNTMMVIYEVNEGIRFVRESDQKEFSRAYDQWGRPIERVIGGRVVVRTKAEGAAATSFEELLDATRRNPTGCLELLRAMCSFARMRDERTSAPFIAKRLVIVVEGADLLLPNAPVNQLSDAMASRLAILHDWFTEDAFVNGNDSVILMAESRSQLHDRISRLPMLEEVEVPSPDEAERLSYIRWFDTRLPPERKLRAWSTLEELAAYTGGLSVRALRQLLVGAEDESILPGAVVDKVEQFLKSQIGDDVIAFKRPTHAMKDLQGNAALLAWITAEFIPRVRSTDPDVAYAAAIVGGPIRTGKTYIFEAVAGELGIPVIELKNFRSMWVGQTDVAIERIYRALRVITKGIVLIDEADTQFGGVGRDVHETEKRATGKFQQMMSDSALRGRIMWLMLTARIHLLSPDLRGEGRGGDCIVVVQDPEPGSPDHHAFVQFMLKGRVADEIPPEQLERIHELTRGYYAGAFQTVRSELKAQRKLRGRDLTVDEVVEIIGNKVMSDTAKTRRYQLLHALVNCTDRRLLPPNSTDDVREGWKREIVELEAQGIR</sequence>